<reference evidence="2" key="1">
    <citation type="journal article" date="2019" name="Int. J. Syst. Evol. Microbiol.">
        <title>The Global Catalogue of Microorganisms (GCM) 10K type strain sequencing project: providing services to taxonomists for standard genome sequencing and annotation.</title>
        <authorList>
            <consortium name="The Broad Institute Genomics Platform"/>
            <consortium name="The Broad Institute Genome Sequencing Center for Infectious Disease"/>
            <person name="Wu L."/>
            <person name="Ma J."/>
        </authorList>
    </citation>
    <scope>NUCLEOTIDE SEQUENCE [LARGE SCALE GENOMIC DNA]</scope>
    <source>
        <strain evidence="2">CGMCC 1.16855</strain>
    </source>
</reference>
<gene>
    <name evidence="1" type="ORF">ACFOD3_19020</name>
</gene>
<sequence length="133" mass="14326">MAFTKIGRRGALGLLGSIGASLGAGTGTALAHHGWSWAEGEQGTLTGTVREIYVGPPHPTLRVEANGQIWTVELGNPRQTERAGFTETSLRPGQEIVALGNRSRDSSERRLKAVRVTAGNRRFDFYPERIQGG</sequence>
<dbReference type="Pfam" id="PF19649">
    <property type="entry name" value="DUF6152"/>
    <property type="match status" value="1"/>
</dbReference>
<comment type="caution">
    <text evidence="1">The sequence shown here is derived from an EMBL/GenBank/DDBJ whole genome shotgun (WGS) entry which is preliminary data.</text>
</comment>
<evidence type="ECO:0000313" key="2">
    <source>
        <dbReference type="Proteomes" id="UP001595420"/>
    </source>
</evidence>
<dbReference type="InterPro" id="IPR046150">
    <property type="entry name" value="DUF6152"/>
</dbReference>
<dbReference type="RefSeq" id="WP_216838065.1">
    <property type="nucleotide sequence ID" value="NZ_JAFNJS010000005.1"/>
</dbReference>
<name>A0ABV7BZ35_9PROT</name>
<dbReference type="InterPro" id="IPR006311">
    <property type="entry name" value="TAT_signal"/>
</dbReference>
<accession>A0ABV7BZ35</accession>
<dbReference type="Proteomes" id="UP001595420">
    <property type="component" value="Unassembled WGS sequence"/>
</dbReference>
<dbReference type="PROSITE" id="PS51318">
    <property type="entry name" value="TAT"/>
    <property type="match status" value="1"/>
</dbReference>
<organism evidence="1 2">
    <name type="scientific">Falsiroseomonas tokyonensis</name>
    <dbReference type="NCBI Taxonomy" id="430521"/>
    <lineage>
        <taxon>Bacteria</taxon>
        <taxon>Pseudomonadati</taxon>
        <taxon>Pseudomonadota</taxon>
        <taxon>Alphaproteobacteria</taxon>
        <taxon>Acetobacterales</taxon>
        <taxon>Roseomonadaceae</taxon>
        <taxon>Falsiroseomonas</taxon>
    </lineage>
</organism>
<protein>
    <submittedName>
        <fullName evidence="1">DUF6152 family protein</fullName>
    </submittedName>
</protein>
<dbReference type="EMBL" id="JBHRSB010000005">
    <property type="protein sequence ID" value="MFC3002004.1"/>
    <property type="molecule type" value="Genomic_DNA"/>
</dbReference>
<proteinExistence type="predicted"/>
<keyword evidence="2" id="KW-1185">Reference proteome</keyword>
<evidence type="ECO:0000313" key="1">
    <source>
        <dbReference type="EMBL" id="MFC3002004.1"/>
    </source>
</evidence>